<keyword evidence="3" id="KW-0328">Glycosyltransferase</keyword>
<dbReference type="InterPro" id="IPR006311">
    <property type="entry name" value="TAT_signal"/>
</dbReference>
<dbReference type="PANTHER" id="PTHR30582">
    <property type="entry name" value="L,D-TRANSPEPTIDASE"/>
    <property type="match status" value="1"/>
</dbReference>
<evidence type="ECO:0000256" key="5">
    <source>
        <dbReference type="ARBA" id="ARBA00022801"/>
    </source>
</evidence>
<evidence type="ECO:0000256" key="10">
    <source>
        <dbReference type="SAM" id="SignalP"/>
    </source>
</evidence>
<evidence type="ECO:0000259" key="11">
    <source>
        <dbReference type="PROSITE" id="PS52029"/>
    </source>
</evidence>
<evidence type="ECO:0000256" key="4">
    <source>
        <dbReference type="ARBA" id="ARBA00022679"/>
    </source>
</evidence>
<dbReference type="Proteomes" id="UP000295131">
    <property type="component" value="Unassembled WGS sequence"/>
</dbReference>
<comment type="similarity">
    <text evidence="2">Belongs to the YkuD family.</text>
</comment>
<evidence type="ECO:0000313" key="12">
    <source>
        <dbReference type="EMBL" id="TDH38793.1"/>
    </source>
</evidence>
<name>A0A4R5PPK1_9HYPH</name>
<dbReference type="CDD" id="cd16913">
    <property type="entry name" value="YkuD_like"/>
    <property type="match status" value="1"/>
</dbReference>
<organism evidence="12 13">
    <name type="scientific">Pseudohoeflea suaedae</name>
    <dbReference type="NCBI Taxonomy" id="877384"/>
    <lineage>
        <taxon>Bacteria</taxon>
        <taxon>Pseudomonadati</taxon>
        <taxon>Pseudomonadota</taxon>
        <taxon>Alphaproteobacteria</taxon>
        <taxon>Hyphomicrobiales</taxon>
        <taxon>Rhizobiaceae</taxon>
        <taxon>Pseudohoeflea</taxon>
    </lineage>
</organism>
<feature type="active site" description="Nucleophile" evidence="9">
    <location>
        <position position="194"/>
    </location>
</feature>
<sequence>MITRRIFMGAAASVALSGCTTAGTNGGIAVPAAPKPAMPDYYGPVPDELFPIPAVPAGVVPERYWRTTVDNPYPQFAPGTVVVDPGRFYLHHIERDGSATRYGVGVGKQGFSWAGNAVVQYKRKWPRWKAPDDMVARNPELAPYSVAAGGMDPGLMNPLGARALYLFENGKDTLYRLHGNPEADSIGKAVSSGCIRLLNQDVIDLHDRVRDGSRVVVLNASMPDGLA</sequence>
<evidence type="ECO:0000256" key="6">
    <source>
        <dbReference type="ARBA" id="ARBA00022960"/>
    </source>
</evidence>
<dbReference type="GO" id="GO:0018104">
    <property type="term" value="P:peptidoglycan-protein cross-linking"/>
    <property type="evidence" value="ECO:0007669"/>
    <property type="project" value="TreeGrafter"/>
</dbReference>
<evidence type="ECO:0000313" key="13">
    <source>
        <dbReference type="Proteomes" id="UP000295131"/>
    </source>
</evidence>
<dbReference type="GO" id="GO:0005576">
    <property type="term" value="C:extracellular region"/>
    <property type="evidence" value="ECO:0007669"/>
    <property type="project" value="TreeGrafter"/>
</dbReference>
<evidence type="ECO:0000256" key="7">
    <source>
        <dbReference type="ARBA" id="ARBA00022984"/>
    </source>
</evidence>
<gene>
    <name evidence="12" type="ORF">E2A64_06780</name>
</gene>
<dbReference type="AlphaFoldDB" id="A0A4R5PPK1"/>
<comment type="caution">
    <text evidence="12">The sequence shown here is derived from an EMBL/GenBank/DDBJ whole genome shotgun (WGS) entry which is preliminary data.</text>
</comment>
<feature type="signal peptide" evidence="10">
    <location>
        <begin position="1"/>
        <end position="22"/>
    </location>
</feature>
<dbReference type="OrthoDB" id="8402157at2"/>
<dbReference type="PROSITE" id="PS52029">
    <property type="entry name" value="LD_TPASE"/>
    <property type="match status" value="1"/>
</dbReference>
<dbReference type="GO" id="GO:0016757">
    <property type="term" value="F:glycosyltransferase activity"/>
    <property type="evidence" value="ECO:0007669"/>
    <property type="project" value="UniProtKB-KW"/>
</dbReference>
<keyword evidence="6 9" id="KW-0133">Cell shape</keyword>
<dbReference type="UniPathway" id="UPA00219"/>
<evidence type="ECO:0000256" key="9">
    <source>
        <dbReference type="PROSITE-ProRule" id="PRU01373"/>
    </source>
</evidence>
<evidence type="ECO:0000256" key="8">
    <source>
        <dbReference type="ARBA" id="ARBA00023316"/>
    </source>
</evidence>
<keyword evidence="5" id="KW-0378">Hydrolase</keyword>
<proteinExistence type="inferred from homology"/>
<dbReference type="PROSITE" id="PS51318">
    <property type="entry name" value="TAT"/>
    <property type="match status" value="1"/>
</dbReference>
<evidence type="ECO:0000256" key="2">
    <source>
        <dbReference type="ARBA" id="ARBA00005992"/>
    </source>
</evidence>
<dbReference type="SUPFAM" id="SSF141523">
    <property type="entry name" value="L,D-transpeptidase catalytic domain-like"/>
    <property type="match status" value="1"/>
</dbReference>
<protein>
    <submittedName>
        <fullName evidence="12">L,D-transpeptidase</fullName>
    </submittedName>
</protein>
<dbReference type="InterPro" id="IPR050979">
    <property type="entry name" value="LD-transpeptidase"/>
</dbReference>
<feature type="domain" description="L,D-TPase catalytic" evidence="11">
    <location>
        <begin position="79"/>
        <end position="218"/>
    </location>
</feature>
<keyword evidence="7 9" id="KW-0573">Peptidoglycan synthesis</keyword>
<dbReference type="GO" id="GO:0071555">
    <property type="term" value="P:cell wall organization"/>
    <property type="evidence" value="ECO:0007669"/>
    <property type="project" value="UniProtKB-UniRule"/>
</dbReference>
<keyword evidence="10" id="KW-0732">Signal</keyword>
<keyword evidence="13" id="KW-1185">Reference proteome</keyword>
<dbReference type="GO" id="GO:0071972">
    <property type="term" value="F:peptidoglycan L,D-transpeptidase activity"/>
    <property type="evidence" value="ECO:0007669"/>
    <property type="project" value="TreeGrafter"/>
</dbReference>
<keyword evidence="4" id="KW-0808">Transferase</keyword>
<accession>A0A4R5PPK1</accession>
<feature type="chain" id="PRO_5020358240" evidence="10">
    <location>
        <begin position="23"/>
        <end position="227"/>
    </location>
</feature>
<keyword evidence="8 9" id="KW-0961">Cell wall biogenesis/degradation</keyword>
<feature type="active site" description="Proton donor/acceptor" evidence="9">
    <location>
        <position position="178"/>
    </location>
</feature>
<evidence type="ECO:0000256" key="1">
    <source>
        <dbReference type="ARBA" id="ARBA00004752"/>
    </source>
</evidence>
<dbReference type="Pfam" id="PF03734">
    <property type="entry name" value="YkuD"/>
    <property type="match status" value="1"/>
</dbReference>
<dbReference type="EMBL" id="SMSI01000001">
    <property type="protein sequence ID" value="TDH38793.1"/>
    <property type="molecule type" value="Genomic_DNA"/>
</dbReference>
<dbReference type="PROSITE" id="PS51257">
    <property type="entry name" value="PROKAR_LIPOPROTEIN"/>
    <property type="match status" value="1"/>
</dbReference>
<evidence type="ECO:0000256" key="3">
    <source>
        <dbReference type="ARBA" id="ARBA00022676"/>
    </source>
</evidence>
<dbReference type="InterPro" id="IPR005490">
    <property type="entry name" value="LD_TPept_cat_dom"/>
</dbReference>
<dbReference type="InterPro" id="IPR038063">
    <property type="entry name" value="Transpep_catalytic_dom"/>
</dbReference>
<comment type="pathway">
    <text evidence="1 9">Cell wall biogenesis; peptidoglycan biosynthesis.</text>
</comment>
<dbReference type="Gene3D" id="2.40.440.10">
    <property type="entry name" value="L,D-transpeptidase catalytic domain-like"/>
    <property type="match status" value="1"/>
</dbReference>
<dbReference type="RefSeq" id="WP_133283627.1">
    <property type="nucleotide sequence ID" value="NZ_SMSI01000001.1"/>
</dbReference>
<dbReference type="PANTHER" id="PTHR30582:SF24">
    <property type="entry name" value="L,D-TRANSPEPTIDASE ERFK_SRFK-RELATED"/>
    <property type="match status" value="1"/>
</dbReference>
<dbReference type="GO" id="GO:0008360">
    <property type="term" value="P:regulation of cell shape"/>
    <property type="evidence" value="ECO:0007669"/>
    <property type="project" value="UniProtKB-UniRule"/>
</dbReference>
<reference evidence="12 13" key="1">
    <citation type="journal article" date="2013" name="Int. J. Syst. Evol. Microbiol.">
        <title>Hoeflea suaedae sp. nov., an endophytic bacterium isolated from the root of the halophyte Suaeda maritima.</title>
        <authorList>
            <person name="Chung E.J."/>
            <person name="Park J.A."/>
            <person name="Pramanik P."/>
            <person name="Bibi F."/>
            <person name="Jeon C.O."/>
            <person name="Chung Y.R."/>
        </authorList>
    </citation>
    <scope>NUCLEOTIDE SEQUENCE [LARGE SCALE GENOMIC DNA]</scope>
    <source>
        <strain evidence="12 13">YC6898</strain>
    </source>
</reference>